<dbReference type="VEuPathDB" id="TrichDB:TVAG_019300"/>
<dbReference type="CDD" id="cd06262">
    <property type="entry name" value="metallo-hydrolase-like_MBL-fold"/>
    <property type="match status" value="1"/>
</dbReference>
<comment type="cofactor">
    <cofactor evidence="1">
        <name>Zn(2+)</name>
        <dbReference type="ChEBI" id="CHEBI:29105"/>
    </cofactor>
</comment>
<dbReference type="SMR" id="A2DX03"/>
<feature type="domain" description="Metallo-beta-lactamase" evidence="5">
    <location>
        <begin position="17"/>
        <end position="201"/>
    </location>
</feature>
<dbReference type="EMBL" id="DS113261">
    <property type="protein sequence ID" value="EAY15030.1"/>
    <property type="molecule type" value="Genomic_DNA"/>
</dbReference>
<protein>
    <submittedName>
        <fullName evidence="6">Metallo-beta-lactamase superfamily protein</fullName>
    </submittedName>
</protein>
<dbReference type="InterPro" id="IPR001279">
    <property type="entry name" value="Metallo-B-lactamas"/>
</dbReference>
<gene>
    <name evidence="6" type="ORF">TVAG_019300</name>
</gene>
<evidence type="ECO:0000313" key="7">
    <source>
        <dbReference type="Proteomes" id="UP000001542"/>
    </source>
</evidence>
<reference evidence="6" key="2">
    <citation type="journal article" date="2007" name="Science">
        <title>Draft genome sequence of the sexually transmitted pathogen Trichomonas vaginalis.</title>
        <authorList>
            <person name="Carlton J.M."/>
            <person name="Hirt R.P."/>
            <person name="Silva J.C."/>
            <person name="Delcher A.L."/>
            <person name="Schatz M."/>
            <person name="Zhao Q."/>
            <person name="Wortman J.R."/>
            <person name="Bidwell S.L."/>
            <person name="Alsmark U.C.M."/>
            <person name="Besteiro S."/>
            <person name="Sicheritz-Ponten T."/>
            <person name="Noel C.J."/>
            <person name="Dacks J.B."/>
            <person name="Foster P.G."/>
            <person name="Simillion C."/>
            <person name="Van de Peer Y."/>
            <person name="Miranda-Saavedra D."/>
            <person name="Barton G.J."/>
            <person name="Westrop G.D."/>
            <person name="Mueller S."/>
            <person name="Dessi D."/>
            <person name="Fiori P.L."/>
            <person name="Ren Q."/>
            <person name="Paulsen I."/>
            <person name="Zhang H."/>
            <person name="Bastida-Corcuera F.D."/>
            <person name="Simoes-Barbosa A."/>
            <person name="Brown M.T."/>
            <person name="Hayes R.D."/>
            <person name="Mukherjee M."/>
            <person name="Okumura C.Y."/>
            <person name="Schneider R."/>
            <person name="Smith A.J."/>
            <person name="Vanacova S."/>
            <person name="Villalvazo M."/>
            <person name="Haas B.J."/>
            <person name="Pertea M."/>
            <person name="Feldblyum T.V."/>
            <person name="Utterback T.R."/>
            <person name="Shu C.L."/>
            <person name="Osoegawa K."/>
            <person name="de Jong P.J."/>
            <person name="Hrdy I."/>
            <person name="Horvathova L."/>
            <person name="Zubacova Z."/>
            <person name="Dolezal P."/>
            <person name="Malik S.B."/>
            <person name="Logsdon J.M. Jr."/>
            <person name="Henze K."/>
            <person name="Gupta A."/>
            <person name="Wang C.C."/>
            <person name="Dunne R.L."/>
            <person name="Upcroft J.A."/>
            <person name="Upcroft P."/>
            <person name="White O."/>
            <person name="Salzberg S.L."/>
            <person name="Tang P."/>
            <person name="Chiu C.-H."/>
            <person name="Lee Y.-S."/>
            <person name="Embley T.M."/>
            <person name="Coombs G.H."/>
            <person name="Mottram J.C."/>
            <person name="Tachezy J."/>
            <person name="Fraser-Liggett C.M."/>
            <person name="Johnson P.J."/>
        </authorList>
    </citation>
    <scope>NUCLEOTIDE SEQUENCE [LARGE SCALE GENOMIC DNA]</scope>
    <source>
        <strain evidence="6">G3</strain>
    </source>
</reference>
<dbReference type="STRING" id="5722.A2DX03"/>
<dbReference type="PANTHER" id="PTHR46233:SF3">
    <property type="entry name" value="HYDROXYACYLGLUTATHIONE HYDROLASE GLOC"/>
    <property type="match status" value="1"/>
</dbReference>
<dbReference type="InParanoid" id="A2DX03"/>
<keyword evidence="3" id="KW-0378">Hydrolase</keyword>
<keyword evidence="4" id="KW-0862">Zinc</keyword>
<dbReference type="SUPFAM" id="SSF56281">
    <property type="entry name" value="Metallo-hydrolase/oxidoreductase"/>
    <property type="match status" value="1"/>
</dbReference>
<dbReference type="eggNOG" id="KOG0813">
    <property type="taxonomic scope" value="Eukaryota"/>
</dbReference>
<dbReference type="VEuPathDB" id="TrichDB:TVAGG3_0184930"/>
<dbReference type="Gene3D" id="3.60.15.10">
    <property type="entry name" value="Ribonuclease Z/Hydroxyacylglutathione hydrolase-like"/>
    <property type="match status" value="1"/>
</dbReference>
<evidence type="ECO:0000259" key="5">
    <source>
        <dbReference type="SMART" id="SM00849"/>
    </source>
</evidence>
<evidence type="ECO:0000256" key="1">
    <source>
        <dbReference type="ARBA" id="ARBA00001947"/>
    </source>
</evidence>
<evidence type="ECO:0000256" key="2">
    <source>
        <dbReference type="ARBA" id="ARBA00022723"/>
    </source>
</evidence>
<keyword evidence="2" id="KW-0479">Metal-binding</keyword>
<reference evidence="6" key="1">
    <citation type="submission" date="2006-10" db="EMBL/GenBank/DDBJ databases">
        <authorList>
            <person name="Amadeo P."/>
            <person name="Zhao Q."/>
            <person name="Wortman J."/>
            <person name="Fraser-Liggett C."/>
            <person name="Carlton J."/>
        </authorList>
    </citation>
    <scope>NUCLEOTIDE SEQUENCE</scope>
    <source>
        <strain evidence="6">G3</strain>
    </source>
</reference>
<dbReference type="GO" id="GO:0046872">
    <property type="term" value="F:metal ion binding"/>
    <property type="evidence" value="ECO:0007669"/>
    <property type="project" value="UniProtKB-KW"/>
</dbReference>
<dbReference type="Proteomes" id="UP000001542">
    <property type="component" value="Unassembled WGS sequence"/>
</dbReference>
<dbReference type="GO" id="GO:0016790">
    <property type="term" value="F:thiolester hydrolase activity"/>
    <property type="evidence" value="ECO:0000318"/>
    <property type="project" value="GO_Central"/>
</dbReference>
<evidence type="ECO:0000256" key="4">
    <source>
        <dbReference type="ARBA" id="ARBA00022833"/>
    </source>
</evidence>
<evidence type="ECO:0000313" key="6">
    <source>
        <dbReference type="EMBL" id="EAY15030.1"/>
    </source>
</evidence>
<name>A2DX03_TRIV3</name>
<organism evidence="6 7">
    <name type="scientific">Trichomonas vaginalis (strain ATCC PRA-98 / G3)</name>
    <dbReference type="NCBI Taxonomy" id="412133"/>
    <lineage>
        <taxon>Eukaryota</taxon>
        <taxon>Metamonada</taxon>
        <taxon>Parabasalia</taxon>
        <taxon>Trichomonadida</taxon>
        <taxon>Trichomonadidae</taxon>
        <taxon>Trichomonas</taxon>
    </lineage>
</organism>
<accession>A2DX03</accession>
<dbReference type="InterPro" id="IPR036866">
    <property type="entry name" value="RibonucZ/Hydroxyglut_hydro"/>
</dbReference>
<dbReference type="OrthoDB" id="17458at2759"/>
<dbReference type="Pfam" id="PF00753">
    <property type="entry name" value="Lactamase_B"/>
    <property type="match status" value="1"/>
</dbReference>
<dbReference type="PANTHER" id="PTHR46233">
    <property type="entry name" value="HYDROXYACYLGLUTATHIONE HYDROLASE GLOC"/>
    <property type="match status" value="1"/>
</dbReference>
<keyword evidence="7" id="KW-1185">Reference proteome</keyword>
<dbReference type="SMART" id="SM00849">
    <property type="entry name" value="Lactamase_B"/>
    <property type="match status" value="1"/>
</dbReference>
<dbReference type="RefSeq" id="XP_001327253.1">
    <property type="nucleotide sequence ID" value="XM_001327218.1"/>
</dbReference>
<sequence>MLGKDFKIERMILGPLENNVYLLTLASRIIVVDPSCYGSEIVKHIKSAHPNDKVDIYLTHGHSDHIGGVPELCDTFPDLKIYASSLDEPLYTNPDYNLSKYSGARFDIKKYMDRMIFVDKLDKPKLNFDGIEFEVIQTPGHTPGGTCLYNKSESSLFSGDTLFQGSVGRSDFPLSDGKALIRGIVDKLMKLPDNTLVFPGHGDPTTIGDEKKYNPFLAIKQ</sequence>
<proteinExistence type="predicted"/>
<dbReference type="AlphaFoldDB" id="A2DX03"/>
<dbReference type="KEGG" id="tva:4773030"/>
<evidence type="ECO:0000256" key="3">
    <source>
        <dbReference type="ARBA" id="ARBA00022801"/>
    </source>
</evidence>
<dbReference type="InterPro" id="IPR051453">
    <property type="entry name" value="MBL_Glyoxalase_II"/>
</dbReference>